<dbReference type="SMART" id="SM00382">
    <property type="entry name" value="AAA"/>
    <property type="match status" value="1"/>
</dbReference>
<dbReference type="Pfam" id="PF01078">
    <property type="entry name" value="Mg_chelatase"/>
    <property type="match status" value="1"/>
</dbReference>
<dbReference type="SUPFAM" id="SSF52540">
    <property type="entry name" value="P-loop containing nucleoside triphosphate hydrolases"/>
    <property type="match status" value="1"/>
</dbReference>
<dbReference type="InterPro" id="IPR000523">
    <property type="entry name" value="Mg_chelatse_chII-like_cat_dom"/>
</dbReference>
<dbReference type="PANTHER" id="PTHR32039:SF7">
    <property type="entry name" value="COMPETENCE PROTEIN COMM"/>
    <property type="match status" value="1"/>
</dbReference>
<dbReference type="InterPro" id="IPR027417">
    <property type="entry name" value="P-loop_NTPase"/>
</dbReference>
<accession>A0ABW3HQB5</accession>
<organism evidence="5 6">
    <name type="scientific">Paenibacillus chungangensis</name>
    <dbReference type="NCBI Taxonomy" id="696535"/>
    <lineage>
        <taxon>Bacteria</taxon>
        <taxon>Bacillati</taxon>
        <taxon>Bacillota</taxon>
        <taxon>Bacilli</taxon>
        <taxon>Bacillales</taxon>
        <taxon>Paenibacillaceae</taxon>
        <taxon>Paenibacillus</taxon>
    </lineage>
</organism>
<dbReference type="NCBIfam" id="TIGR00368">
    <property type="entry name" value="YifB family Mg chelatase-like AAA ATPase"/>
    <property type="match status" value="1"/>
</dbReference>
<sequence>MYNAIHSASVFGVEGKNICVEVDISNGLPQVHIVGLPDPAVRESVERVRAALKNSGFIFPMERITVNLAPADLRKEGTAFDLAIATGILTASGQLSSESFKNTLLIGELSLSGAIGPVPGVLAMLEQAKRSGISRVLLPADNVQEAAWISGMELYGLTHLHELATGDDERNWERLRHSSMDSRVRHFQDNPPQDGLDFHDVIGQQQAKRAMLIAASGKHNILLCGPPGTGKTMMIRRLPGILPPLAEEEALEVTKIYSVAGKLSDGARGLMASPPFRAPHHSISTGGMIGGGSIPKPGEVTLAHRGILFLDELPEFPRTVLELLRQPLEDRVVTISRSRATVQFPANLMLAVSYNPCPCGYFGHEQGEKICTCSPASIARYRSKLSGPLLDRIDLQLEVPRPRFDQNRAGERGLTTAELQQQVVTARARQLERNQAFGVRFNSELTGSGLLRAAALHADARMLLDNAFEALGISMRAYDRILKLARTIADLGNCDSVSSEHVAEAISYRRIEI</sequence>
<evidence type="ECO:0000313" key="5">
    <source>
        <dbReference type="EMBL" id="MFD0959465.1"/>
    </source>
</evidence>
<dbReference type="InterPro" id="IPR003593">
    <property type="entry name" value="AAA+_ATPase"/>
</dbReference>
<keyword evidence="3" id="KW-0067">ATP-binding</keyword>
<dbReference type="InterPro" id="IPR001208">
    <property type="entry name" value="MCM_dom"/>
</dbReference>
<dbReference type="SUPFAM" id="SSF54211">
    <property type="entry name" value="Ribosomal protein S5 domain 2-like"/>
    <property type="match status" value="1"/>
</dbReference>
<dbReference type="Proteomes" id="UP001596989">
    <property type="component" value="Unassembled WGS sequence"/>
</dbReference>
<dbReference type="InterPro" id="IPR045006">
    <property type="entry name" value="CHLI-like"/>
</dbReference>
<dbReference type="Gene3D" id="3.40.50.300">
    <property type="entry name" value="P-loop containing nucleotide triphosphate hydrolases"/>
    <property type="match status" value="1"/>
</dbReference>
<dbReference type="InterPro" id="IPR014721">
    <property type="entry name" value="Ribsml_uS5_D2-typ_fold_subgr"/>
</dbReference>
<dbReference type="Pfam" id="PF13335">
    <property type="entry name" value="Mg_chelatase_C"/>
    <property type="match status" value="1"/>
</dbReference>
<dbReference type="InterPro" id="IPR004482">
    <property type="entry name" value="Mg_chelat-rel"/>
</dbReference>
<dbReference type="PRINTS" id="PR01657">
    <property type="entry name" value="MCMFAMILY"/>
</dbReference>
<keyword evidence="6" id="KW-1185">Reference proteome</keyword>
<dbReference type="EMBL" id="JBHTJZ010000009">
    <property type="protein sequence ID" value="MFD0959465.1"/>
    <property type="molecule type" value="Genomic_DNA"/>
</dbReference>
<dbReference type="PANTHER" id="PTHR32039">
    <property type="entry name" value="MAGNESIUM-CHELATASE SUBUNIT CHLI"/>
    <property type="match status" value="1"/>
</dbReference>
<dbReference type="InterPro" id="IPR020568">
    <property type="entry name" value="Ribosomal_Su5_D2-typ_SF"/>
</dbReference>
<evidence type="ECO:0000313" key="6">
    <source>
        <dbReference type="Proteomes" id="UP001596989"/>
    </source>
</evidence>
<dbReference type="RefSeq" id="WP_377563591.1">
    <property type="nucleotide sequence ID" value="NZ_JBHTJZ010000009.1"/>
</dbReference>
<protein>
    <submittedName>
        <fullName evidence="5">YifB family Mg chelatase-like AAA ATPase</fullName>
    </submittedName>
</protein>
<gene>
    <name evidence="5" type="ORF">ACFQ2I_08675</name>
</gene>
<feature type="domain" description="AAA+ ATPase" evidence="4">
    <location>
        <begin position="217"/>
        <end position="403"/>
    </location>
</feature>
<evidence type="ECO:0000256" key="2">
    <source>
        <dbReference type="ARBA" id="ARBA00022741"/>
    </source>
</evidence>
<dbReference type="Pfam" id="PF13541">
    <property type="entry name" value="ChlI"/>
    <property type="match status" value="1"/>
</dbReference>
<comment type="similarity">
    <text evidence="1">Belongs to the Mg-chelatase subunits D/I family. ComM subfamily.</text>
</comment>
<proteinExistence type="inferred from homology"/>
<evidence type="ECO:0000256" key="3">
    <source>
        <dbReference type="ARBA" id="ARBA00022840"/>
    </source>
</evidence>
<reference evidence="6" key="1">
    <citation type="journal article" date="2019" name="Int. J. Syst. Evol. Microbiol.">
        <title>The Global Catalogue of Microorganisms (GCM) 10K type strain sequencing project: providing services to taxonomists for standard genome sequencing and annotation.</title>
        <authorList>
            <consortium name="The Broad Institute Genomics Platform"/>
            <consortium name="The Broad Institute Genome Sequencing Center for Infectious Disease"/>
            <person name="Wu L."/>
            <person name="Ma J."/>
        </authorList>
    </citation>
    <scope>NUCLEOTIDE SEQUENCE [LARGE SCALE GENOMIC DNA]</scope>
    <source>
        <strain evidence="6">CCUG 59129</strain>
    </source>
</reference>
<evidence type="ECO:0000256" key="1">
    <source>
        <dbReference type="ARBA" id="ARBA00006354"/>
    </source>
</evidence>
<dbReference type="Gene3D" id="3.30.230.10">
    <property type="match status" value="1"/>
</dbReference>
<name>A0ABW3HQB5_9BACL</name>
<evidence type="ECO:0000259" key="4">
    <source>
        <dbReference type="SMART" id="SM00382"/>
    </source>
</evidence>
<comment type="caution">
    <text evidence="5">The sequence shown here is derived from an EMBL/GenBank/DDBJ whole genome shotgun (WGS) entry which is preliminary data.</text>
</comment>
<keyword evidence="2" id="KW-0547">Nucleotide-binding</keyword>
<dbReference type="InterPro" id="IPR025158">
    <property type="entry name" value="Mg_chelat-rel_C"/>
</dbReference>